<evidence type="ECO:0000313" key="6">
    <source>
        <dbReference type="EMBL" id="GAA3232097.1"/>
    </source>
</evidence>
<comment type="caution">
    <text evidence="6">The sequence shown here is derived from an EMBL/GenBank/DDBJ whole genome shotgun (WGS) entry which is preliminary data.</text>
</comment>
<evidence type="ECO:0000256" key="3">
    <source>
        <dbReference type="ARBA" id="ARBA00023004"/>
    </source>
</evidence>
<dbReference type="Pfam" id="PF00355">
    <property type="entry name" value="Rieske"/>
    <property type="match status" value="1"/>
</dbReference>
<feature type="domain" description="Rieske" evidence="5">
    <location>
        <begin position="5"/>
        <end position="100"/>
    </location>
</feature>
<dbReference type="EMBL" id="BAAAUV010000022">
    <property type="protein sequence ID" value="GAA3232097.1"/>
    <property type="molecule type" value="Genomic_DNA"/>
</dbReference>
<dbReference type="InterPro" id="IPR017941">
    <property type="entry name" value="Rieske_2Fe-2S"/>
</dbReference>
<organism evidence="6 7">
    <name type="scientific">Actinocorallia longicatena</name>
    <dbReference type="NCBI Taxonomy" id="111803"/>
    <lineage>
        <taxon>Bacteria</taxon>
        <taxon>Bacillati</taxon>
        <taxon>Actinomycetota</taxon>
        <taxon>Actinomycetes</taxon>
        <taxon>Streptosporangiales</taxon>
        <taxon>Thermomonosporaceae</taxon>
        <taxon>Actinocorallia</taxon>
    </lineage>
</organism>
<evidence type="ECO:0000256" key="4">
    <source>
        <dbReference type="ARBA" id="ARBA00023014"/>
    </source>
</evidence>
<evidence type="ECO:0000313" key="7">
    <source>
        <dbReference type="Proteomes" id="UP001501237"/>
    </source>
</evidence>
<dbReference type="PANTHER" id="PTHR21496:SF23">
    <property type="entry name" value="3-PHENYLPROPIONATE_CINNAMIC ACID DIOXYGENASE FERREDOXIN SUBUNIT"/>
    <property type="match status" value="1"/>
</dbReference>
<dbReference type="SUPFAM" id="SSF50022">
    <property type="entry name" value="ISP domain"/>
    <property type="match status" value="1"/>
</dbReference>
<dbReference type="PROSITE" id="PS51296">
    <property type="entry name" value="RIESKE"/>
    <property type="match status" value="1"/>
</dbReference>
<name>A0ABP6QHW7_9ACTN</name>
<keyword evidence="7" id="KW-1185">Reference proteome</keyword>
<keyword evidence="4" id="KW-0411">Iron-sulfur</keyword>
<proteinExistence type="predicted"/>
<dbReference type="Gene3D" id="2.102.10.10">
    <property type="entry name" value="Rieske [2Fe-2S] iron-sulphur domain"/>
    <property type="match status" value="1"/>
</dbReference>
<dbReference type="CDD" id="cd03528">
    <property type="entry name" value="Rieske_RO_ferredoxin"/>
    <property type="match status" value="1"/>
</dbReference>
<dbReference type="RefSeq" id="WP_344835674.1">
    <property type="nucleotide sequence ID" value="NZ_BAAAUV010000022.1"/>
</dbReference>
<sequence length="116" mass="12572">MSGFVKICPLAEIGEDQPMAVEVDDTPVVLVKTNGEVFAMNDICSHAEVSLSEGEVYNNTLECWLHGSCFDLRTGKPTNPPATQAVPTYRVKIETGEDGAEQVYVNLAESSEYGES</sequence>
<keyword evidence="2" id="KW-0479">Metal-binding</keyword>
<reference evidence="7" key="1">
    <citation type="journal article" date="2019" name="Int. J. Syst. Evol. Microbiol.">
        <title>The Global Catalogue of Microorganisms (GCM) 10K type strain sequencing project: providing services to taxonomists for standard genome sequencing and annotation.</title>
        <authorList>
            <consortium name="The Broad Institute Genomics Platform"/>
            <consortium name="The Broad Institute Genome Sequencing Center for Infectious Disease"/>
            <person name="Wu L."/>
            <person name="Ma J."/>
        </authorList>
    </citation>
    <scope>NUCLEOTIDE SEQUENCE [LARGE SCALE GENOMIC DNA]</scope>
    <source>
        <strain evidence="7">JCM 9377</strain>
    </source>
</reference>
<evidence type="ECO:0000256" key="1">
    <source>
        <dbReference type="ARBA" id="ARBA00022714"/>
    </source>
</evidence>
<dbReference type="Proteomes" id="UP001501237">
    <property type="component" value="Unassembled WGS sequence"/>
</dbReference>
<gene>
    <name evidence="6" type="ORF">GCM10010468_63670</name>
</gene>
<keyword evidence="1" id="KW-0001">2Fe-2S</keyword>
<dbReference type="PANTHER" id="PTHR21496">
    <property type="entry name" value="FERREDOXIN-RELATED"/>
    <property type="match status" value="1"/>
</dbReference>
<accession>A0ABP6QHW7</accession>
<dbReference type="InterPro" id="IPR036922">
    <property type="entry name" value="Rieske_2Fe-2S_sf"/>
</dbReference>
<evidence type="ECO:0000259" key="5">
    <source>
        <dbReference type="PROSITE" id="PS51296"/>
    </source>
</evidence>
<evidence type="ECO:0000256" key="2">
    <source>
        <dbReference type="ARBA" id="ARBA00022723"/>
    </source>
</evidence>
<keyword evidence="3" id="KW-0408">Iron</keyword>
<protein>
    <submittedName>
        <fullName evidence="6">Non-heme iron oxygenase ferredoxin subunit</fullName>
    </submittedName>
</protein>